<proteinExistence type="predicted"/>
<evidence type="ECO:0000256" key="6">
    <source>
        <dbReference type="SAM" id="MobiDB-lite"/>
    </source>
</evidence>
<dbReference type="AlphaFoldDB" id="A0A0E9NEE9"/>
<organism evidence="8 9">
    <name type="scientific">Saitoella complicata (strain BCRC 22490 / CBS 7301 / JCM 7358 / NBRC 10748 / NRRL Y-17804)</name>
    <dbReference type="NCBI Taxonomy" id="698492"/>
    <lineage>
        <taxon>Eukaryota</taxon>
        <taxon>Fungi</taxon>
        <taxon>Dikarya</taxon>
        <taxon>Ascomycota</taxon>
        <taxon>Taphrinomycotina</taxon>
        <taxon>Taphrinomycotina incertae sedis</taxon>
        <taxon>Saitoella</taxon>
    </lineage>
</organism>
<reference evidence="8 9" key="3">
    <citation type="journal article" date="2015" name="Genome Announc.">
        <title>Draft Genome Sequence of the Archiascomycetous Yeast Saitoella complicata.</title>
        <authorList>
            <person name="Yamauchi K."/>
            <person name="Kondo S."/>
            <person name="Hamamoto M."/>
            <person name="Takahashi Y."/>
            <person name="Ogura Y."/>
            <person name="Hayashi T."/>
            <person name="Nishida H."/>
        </authorList>
    </citation>
    <scope>NUCLEOTIDE SEQUENCE [LARGE SCALE GENOMIC DNA]</scope>
    <source>
        <strain evidence="8 9">NRRL Y-17804</strain>
    </source>
</reference>
<dbReference type="SUPFAM" id="SSF57850">
    <property type="entry name" value="RING/U-box"/>
    <property type="match status" value="1"/>
</dbReference>
<dbReference type="PROSITE" id="PS50089">
    <property type="entry name" value="ZF_RING_2"/>
    <property type="match status" value="1"/>
</dbReference>
<dbReference type="InterPro" id="IPR001841">
    <property type="entry name" value="Znf_RING"/>
</dbReference>
<keyword evidence="4" id="KW-0862">Zinc</keyword>
<keyword evidence="1" id="KW-0808">Transferase</keyword>
<protein>
    <recommendedName>
        <fullName evidence="7">RING-type domain-containing protein</fullName>
    </recommendedName>
</protein>
<evidence type="ECO:0000256" key="3">
    <source>
        <dbReference type="ARBA" id="ARBA00022771"/>
    </source>
</evidence>
<keyword evidence="3 5" id="KW-0863">Zinc-finger</keyword>
<feature type="compositionally biased region" description="Polar residues" evidence="6">
    <location>
        <begin position="186"/>
        <end position="195"/>
    </location>
</feature>
<dbReference type="GO" id="GO:0008270">
    <property type="term" value="F:zinc ion binding"/>
    <property type="evidence" value="ECO:0007669"/>
    <property type="project" value="UniProtKB-KW"/>
</dbReference>
<dbReference type="Proteomes" id="UP000033140">
    <property type="component" value="Unassembled WGS sequence"/>
</dbReference>
<dbReference type="STRING" id="698492.A0A0E9NEE9"/>
<dbReference type="PANTHER" id="PTHR11224:SF10">
    <property type="entry name" value="IP09428P-RELATED"/>
    <property type="match status" value="1"/>
</dbReference>
<dbReference type="InterPro" id="IPR018957">
    <property type="entry name" value="Znf_C3HC4_RING-type"/>
</dbReference>
<evidence type="ECO:0000313" key="9">
    <source>
        <dbReference type="Proteomes" id="UP000033140"/>
    </source>
</evidence>
<evidence type="ECO:0000256" key="1">
    <source>
        <dbReference type="ARBA" id="ARBA00022679"/>
    </source>
</evidence>
<accession>A0A0E9NEE9</accession>
<keyword evidence="2" id="KW-0479">Metal-binding</keyword>
<dbReference type="InterPro" id="IPR017907">
    <property type="entry name" value="Znf_RING_CS"/>
</dbReference>
<dbReference type="EMBL" id="BACD03000012">
    <property type="protein sequence ID" value="GAO48071.1"/>
    <property type="molecule type" value="Genomic_DNA"/>
</dbReference>
<comment type="caution">
    <text evidence="8">The sequence shown here is derived from an EMBL/GenBank/DDBJ whole genome shotgun (WGS) entry which is preliminary data.</text>
</comment>
<evidence type="ECO:0000256" key="5">
    <source>
        <dbReference type="PROSITE-ProRule" id="PRU00175"/>
    </source>
</evidence>
<dbReference type="Pfam" id="PF00097">
    <property type="entry name" value="zf-C3HC4"/>
    <property type="match status" value="1"/>
</dbReference>
<evidence type="ECO:0000313" key="8">
    <source>
        <dbReference type="EMBL" id="GAO48071.1"/>
    </source>
</evidence>
<keyword evidence="9" id="KW-1185">Reference proteome</keyword>
<dbReference type="InterPro" id="IPR045072">
    <property type="entry name" value="MKRN-like"/>
</dbReference>
<name>A0A0E9NEE9_SAICN</name>
<dbReference type="GO" id="GO:0061630">
    <property type="term" value="F:ubiquitin protein ligase activity"/>
    <property type="evidence" value="ECO:0007669"/>
    <property type="project" value="InterPro"/>
</dbReference>
<sequence>MSAINESVDVSLVWMKTSIVAMICLDHPDVYGISPTCMHVYCFDCILKWRLASRSGASAGKTGHNLTQACPICRMYTNHIIPSIYFIHDDAKKTAIVERFHHTRQTRLCPIFSDSYPYNTLCPLWNECHYQHRGIDGTCYVFSKEEIMDKTRELATERVDQRQLRQSLLQVVEQGHGSFQLLTKNTASERQSGQSPRDHTIVSDLQDVDPLALSESVTLDGETGELTEQWSLCEGRDFDDAMSNFEKVCSDVFSHD</sequence>
<gene>
    <name evidence="8" type="ORF">G7K_2258-t1</name>
</gene>
<evidence type="ECO:0000256" key="4">
    <source>
        <dbReference type="ARBA" id="ARBA00022833"/>
    </source>
</evidence>
<evidence type="ECO:0000259" key="7">
    <source>
        <dbReference type="PROSITE" id="PS50089"/>
    </source>
</evidence>
<dbReference type="SMART" id="SM00184">
    <property type="entry name" value="RING"/>
    <property type="match status" value="1"/>
</dbReference>
<reference evidence="8 9" key="1">
    <citation type="journal article" date="2011" name="J. Gen. Appl. Microbiol.">
        <title>Draft genome sequencing of the enigmatic yeast Saitoella complicata.</title>
        <authorList>
            <person name="Nishida H."/>
            <person name="Hamamoto M."/>
            <person name="Sugiyama J."/>
        </authorList>
    </citation>
    <scope>NUCLEOTIDE SEQUENCE [LARGE SCALE GENOMIC DNA]</scope>
    <source>
        <strain evidence="8 9">NRRL Y-17804</strain>
    </source>
</reference>
<dbReference type="Gene3D" id="3.30.40.10">
    <property type="entry name" value="Zinc/RING finger domain, C3HC4 (zinc finger)"/>
    <property type="match status" value="1"/>
</dbReference>
<feature type="domain" description="RING-type" evidence="7">
    <location>
        <begin position="23"/>
        <end position="74"/>
    </location>
</feature>
<dbReference type="InterPro" id="IPR013083">
    <property type="entry name" value="Znf_RING/FYVE/PHD"/>
</dbReference>
<dbReference type="PANTHER" id="PTHR11224">
    <property type="entry name" value="MAKORIN-RELATED"/>
    <property type="match status" value="1"/>
</dbReference>
<dbReference type="GO" id="GO:0000209">
    <property type="term" value="P:protein polyubiquitination"/>
    <property type="evidence" value="ECO:0007669"/>
    <property type="project" value="InterPro"/>
</dbReference>
<feature type="region of interest" description="Disordered" evidence="6">
    <location>
        <begin position="186"/>
        <end position="205"/>
    </location>
</feature>
<dbReference type="PROSITE" id="PS00518">
    <property type="entry name" value="ZF_RING_1"/>
    <property type="match status" value="1"/>
</dbReference>
<evidence type="ECO:0000256" key="2">
    <source>
        <dbReference type="ARBA" id="ARBA00022723"/>
    </source>
</evidence>
<reference evidence="8 9" key="2">
    <citation type="journal article" date="2014" name="J. Gen. Appl. Microbiol.">
        <title>The early diverging ascomycetous budding yeast Saitoella complicata has three histone deacetylases belonging to the Clr6, Hos2, and Rpd3 lineages.</title>
        <authorList>
            <person name="Nishida H."/>
            <person name="Matsumoto T."/>
            <person name="Kondo S."/>
            <person name="Hamamoto M."/>
            <person name="Yoshikawa H."/>
        </authorList>
    </citation>
    <scope>NUCLEOTIDE SEQUENCE [LARGE SCALE GENOMIC DNA]</scope>
    <source>
        <strain evidence="8 9">NRRL Y-17804</strain>
    </source>
</reference>